<dbReference type="InterPro" id="IPR058748">
    <property type="entry name" value="PglY_5th"/>
</dbReference>
<evidence type="ECO:0000313" key="5">
    <source>
        <dbReference type="EMBL" id="MBD8029789.1"/>
    </source>
</evidence>
<evidence type="ECO:0000259" key="4">
    <source>
        <dbReference type="Pfam" id="PF26382"/>
    </source>
</evidence>
<dbReference type="Pfam" id="PF19557">
    <property type="entry name" value="DUF6079_1st"/>
    <property type="match status" value="1"/>
</dbReference>
<feature type="region of interest" description="Disordered" evidence="1">
    <location>
        <begin position="1215"/>
        <end position="1257"/>
    </location>
</feature>
<evidence type="ECO:0000259" key="2">
    <source>
        <dbReference type="Pfam" id="PF19557"/>
    </source>
</evidence>
<dbReference type="RefSeq" id="WP_191733017.1">
    <property type="nucleotide sequence ID" value="NZ_JACSPR010000003.1"/>
</dbReference>
<dbReference type="InterPro" id="IPR045725">
    <property type="entry name" value="DUF6079_N"/>
</dbReference>
<feature type="domain" description="ATPase PglY C-terminal" evidence="4">
    <location>
        <begin position="1024"/>
        <end position="1211"/>
    </location>
</feature>
<proteinExistence type="predicted"/>
<feature type="domain" description="DUF6079" evidence="2">
    <location>
        <begin position="42"/>
        <end position="113"/>
    </location>
</feature>
<evidence type="ECO:0000256" key="1">
    <source>
        <dbReference type="SAM" id="MobiDB-lite"/>
    </source>
</evidence>
<feature type="domain" description="ATPase PglY 5th" evidence="3">
    <location>
        <begin position="873"/>
        <end position="979"/>
    </location>
</feature>
<dbReference type="EMBL" id="JACSPR010000003">
    <property type="protein sequence ID" value="MBD8029789.1"/>
    <property type="molecule type" value="Genomic_DNA"/>
</dbReference>
<sequence length="1285" mass="141696">MSFSLPGFGGNAPKAPTLGEVFDIPEHQGDTFVLKLENSVAEDKLRQTVSSYVVTDEIAHNLDTAMDFVETAFARNESQAVYLHGSFGSGKSHFMAVLYALLSGAPITREVPELQPIAAEHADLAGKNLLQLTYHFLDSKSVEDTLFRGYLRQIKHLHPDAPAPVLHTAGELFENAANHRSALGDEAFFTSLNQATAIPGGSGRSAKAKATGLDFGALTGEDSTRWDPASYEAAMSAHADERSRTALIQALTQTMFSAYATTSPWLGLAEGLKVISEHAKTLGYDGVIFYLDELILWLMFMIPTRAEFNKEAQKLTLLVENEFGAALPMVFFIARQFDLSTWQDTSIESGADLEARQQAFNHQGGRFHTIVLGDKNLPQIANRRLLQPRSAQAKMQLDEAFDKLNLNQDISTVLLDGVNTSEKHSSSTMAQFRLTYPFSPALVDTLIALSSIMQRERTALKVMEQLLIDNRDTMTIDRIIPVGESFDYLLEGDKHISRQGGEAFRLGRKFWSEQLRPHILGKYSIPTDTSDKDLPAELSGLHAELRIGKTLILAGIAPEVPALKSMTVSRLAHLNHGSMVTLFKNDSLSQTMELVREWAREFTEIVIQPGTNDPVISVRLDEVPWKDLVEQAQREDTDERRRLKIRSLLTRALRVAEVAPAVDGSLTRTVTWRGTARRAEVIFGNVRDQANLKDSDFRPFQSQALRLVVDYPFDEAGHTPAEDHQRVDQLRVSDGEAPFTVVWLPQFFSNEQMAKLGELVIIEHLLSNNGWRDYTTRIAEDSRESIKQILRSRAETLNTSLERELAEAYGAQSGVTFAEGQEPLKSLDPSISVSKPSGADFTDAGDRLIESLFTARYPSHPRFDSERLLTTSDFNRVADALRRAAGDRAFRTDLTPDERKAARAILPPLNLAQVFETHLIFNEDTHGKKLTDIDTQLRRTGLNPTETVSVQAVANAVEQLHPNAGLNQDTIHLYVVAWAAARNRSWAHHGSTLSVEPTLKDIDPRMDLQPVALPDPQQWSNAVEAAGLLFGIHLNSHLTGANLKELQNQVTDKATALRSAAQALATEVSSFNAFMGITGESNRSRLAGELSTLIDQLARDASSGLKVVGHLSSTIEHHPQGGTTVCGSTSLEALESLNTAEEVTGLLRRFRAESHAGNFDTLRGHAATHPDNDGGAQMVVDKFRKAISEHEFVHRAAVAIRTFGEDFSRWASDMLGKQTTPPVTPPVDPPVDPPSDTDPAPTPKPTPSRTFKVSDPQDLTAVKASLDELAGTRRAFTITVTWEDE</sequence>
<evidence type="ECO:0000259" key="3">
    <source>
        <dbReference type="Pfam" id="PF26381"/>
    </source>
</evidence>
<dbReference type="Pfam" id="PF26381">
    <property type="entry name" value="BREX_PglY_5th"/>
    <property type="match status" value="1"/>
</dbReference>
<organism evidence="5 6">
    <name type="scientific">Corynebacterium gallinarum</name>
    <dbReference type="NCBI Taxonomy" id="2762214"/>
    <lineage>
        <taxon>Bacteria</taxon>
        <taxon>Bacillati</taxon>
        <taxon>Actinomycetota</taxon>
        <taxon>Actinomycetes</taxon>
        <taxon>Mycobacteriales</taxon>
        <taxon>Corynebacteriaceae</taxon>
        <taxon>Corynebacterium</taxon>
    </lineage>
</organism>
<dbReference type="InterPro" id="IPR058747">
    <property type="entry name" value="PglY_C"/>
</dbReference>
<evidence type="ECO:0000313" key="6">
    <source>
        <dbReference type="Proteomes" id="UP000650224"/>
    </source>
</evidence>
<dbReference type="Pfam" id="PF26382">
    <property type="entry name" value="BREX_PglY_6th"/>
    <property type="match status" value="1"/>
</dbReference>
<feature type="compositionally biased region" description="Pro residues" evidence="1">
    <location>
        <begin position="1222"/>
        <end position="1233"/>
    </location>
</feature>
<keyword evidence="6" id="KW-1185">Reference proteome</keyword>
<name>A0A8I0HN94_9CORY</name>
<comment type="caution">
    <text evidence="5">The sequence shown here is derived from an EMBL/GenBank/DDBJ whole genome shotgun (WGS) entry which is preliminary data.</text>
</comment>
<gene>
    <name evidence="5" type="ORF">H9627_05525</name>
</gene>
<dbReference type="Proteomes" id="UP000650224">
    <property type="component" value="Unassembled WGS sequence"/>
</dbReference>
<accession>A0A8I0HN94</accession>
<reference evidence="5 6" key="1">
    <citation type="submission" date="2020-08" db="EMBL/GenBank/DDBJ databases">
        <title>A Genomic Blueprint of the Chicken Gut Microbiome.</title>
        <authorList>
            <person name="Gilroy R."/>
            <person name="Ravi A."/>
            <person name="Getino M."/>
            <person name="Pursley I."/>
            <person name="Horton D.L."/>
            <person name="Alikhan N.-F."/>
            <person name="Baker D."/>
            <person name="Gharbi K."/>
            <person name="Hall N."/>
            <person name="Watson M."/>
            <person name="Adriaenssens E.M."/>
            <person name="Foster-Nyarko E."/>
            <person name="Jarju S."/>
            <person name="Secka A."/>
            <person name="Antonio M."/>
            <person name="Oren A."/>
            <person name="Chaudhuri R."/>
            <person name="La Ragione R.M."/>
            <person name="Hildebrand F."/>
            <person name="Pallen M.J."/>
        </authorList>
    </citation>
    <scope>NUCLEOTIDE SEQUENCE [LARGE SCALE GENOMIC DNA]</scope>
    <source>
        <strain evidence="5 6">Sa1YVA5</strain>
    </source>
</reference>
<protein>
    <submittedName>
        <fullName evidence="5">Phage resistance protein</fullName>
    </submittedName>
</protein>